<organism evidence="3 4">
    <name type="scientific">Gymnopus androsaceus JB14</name>
    <dbReference type="NCBI Taxonomy" id="1447944"/>
    <lineage>
        <taxon>Eukaryota</taxon>
        <taxon>Fungi</taxon>
        <taxon>Dikarya</taxon>
        <taxon>Basidiomycota</taxon>
        <taxon>Agaricomycotina</taxon>
        <taxon>Agaricomycetes</taxon>
        <taxon>Agaricomycetidae</taxon>
        <taxon>Agaricales</taxon>
        <taxon>Marasmiineae</taxon>
        <taxon>Omphalotaceae</taxon>
        <taxon>Gymnopus</taxon>
    </lineage>
</organism>
<name>A0A6A4H310_9AGAR</name>
<keyword evidence="1" id="KW-0175">Coiled coil</keyword>
<feature type="compositionally biased region" description="Low complexity" evidence="2">
    <location>
        <begin position="465"/>
        <end position="492"/>
    </location>
</feature>
<proteinExistence type="predicted"/>
<accession>A0A6A4H310</accession>
<feature type="compositionally biased region" description="Low complexity" evidence="2">
    <location>
        <begin position="1"/>
        <end position="15"/>
    </location>
</feature>
<feature type="region of interest" description="Disordered" evidence="2">
    <location>
        <begin position="455"/>
        <end position="591"/>
    </location>
</feature>
<dbReference type="OrthoDB" id="3034515at2759"/>
<evidence type="ECO:0000256" key="2">
    <source>
        <dbReference type="SAM" id="MobiDB-lite"/>
    </source>
</evidence>
<evidence type="ECO:0000313" key="4">
    <source>
        <dbReference type="Proteomes" id="UP000799118"/>
    </source>
</evidence>
<dbReference type="Proteomes" id="UP000799118">
    <property type="component" value="Unassembled WGS sequence"/>
</dbReference>
<sequence>MSHSSPSHSPISTSSALPEEDASHVWEASTTPSTGTGVVDNGPGSAGFDDPFDAINQLVDACLQVYSPLGLSIVHFRDLAKPLSPADGVLHVVREVAAKGRNSGLWVTKANGEVETSSFMARINDTGNKVGSIGDLDPYQNRVDPRDLRHVKARILLCSLDIPYGASEEEVALVNEANNALSKGWALLLSIGQSFYDEQEQDDCDKHPTIQSIPHVDWVVELVGKSYYNMVVQTGNFFDNCPAKTSGKASIPIRTLFQMVFWLALVRPFPAYNATSLTALTSEEAAAEREMINLRVLEMAHSAHEVPITERTLGHWPDPKGHLHAIARQFNLSNVRSNIPDVYDKQNQLVHPMDYPYHLVPGTVVFVTVQYGILRILPDNPNDVCALYLEAKVERIENLQKEAESLCLVEEKREQACLKEVRRLEEAKERAECEAAKKKEHLEAIHKRAAGSLPSAVALSSPVKSTDASSAGSTPTPSPTKLLSSPSGLTLKRATDGPPTTLLPSSSKAPVYTYTDSSSMEQTWTGNRLSSGHKPPKITPSPAHPRRSQHHKGVEDIPDSDNALMLGSTNDGEDIVMADGDHSRKGKEKAQ</sequence>
<protein>
    <submittedName>
        <fullName evidence="3">Uncharacterized protein</fullName>
    </submittedName>
</protein>
<keyword evidence="4" id="KW-1185">Reference proteome</keyword>
<evidence type="ECO:0000313" key="3">
    <source>
        <dbReference type="EMBL" id="KAE9392552.1"/>
    </source>
</evidence>
<feature type="coiled-coil region" evidence="1">
    <location>
        <begin position="389"/>
        <end position="448"/>
    </location>
</feature>
<evidence type="ECO:0000256" key="1">
    <source>
        <dbReference type="SAM" id="Coils"/>
    </source>
</evidence>
<dbReference type="AlphaFoldDB" id="A0A6A4H310"/>
<dbReference type="EMBL" id="ML769593">
    <property type="protein sequence ID" value="KAE9392552.1"/>
    <property type="molecule type" value="Genomic_DNA"/>
</dbReference>
<reference evidence="3" key="1">
    <citation type="journal article" date="2019" name="Environ. Microbiol.">
        <title>Fungal ecological strategies reflected in gene transcription - a case study of two litter decomposers.</title>
        <authorList>
            <person name="Barbi F."/>
            <person name="Kohler A."/>
            <person name="Barry K."/>
            <person name="Baskaran P."/>
            <person name="Daum C."/>
            <person name="Fauchery L."/>
            <person name="Ihrmark K."/>
            <person name="Kuo A."/>
            <person name="LaButti K."/>
            <person name="Lipzen A."/>
            <person name="Morin E."/>
            <person name="Grigoriev I.V."/>
            <person name="Henrissat B."/>
            <person name="Lindahl B."/>
            <person name="Martin F."/>
        </authorList>
    </citation>
    <scope>NUCLEOTIDE SEQUENCE</scope>
    <source>
        <strain evidence="3">JB14</strain>
    </source>
</reference>
<feature type="compositionally biased region" description="Basic and acidic residues" evidence="2">
    <location>
        <begin position="579"/>
        <end position="591"/>
    </location>
</feature>
<feature type="compositionally biased region" description="Polar residues" evidence="2">
    <location>
        <begin position="502"/>
        <end position="530"/>
    </location>
</feature>
<feature type="region of interest" description="Disordered" evidence="2">
    <location>
        <begin position="1"/>
        <end position="45"/>
    </location>
</feature>
<gene>
    <name evidence="3" type="ORF">BT96DRAFT_944581</name>
</gene>